<dbReference type="RefSeq" id="XP_010515249.1">
    <property type="nucleotide sequence ID" value="XM_010516947.1"/>
</dbReference>
<dbReference type="Proteomes" id="UP000694864">
    <property type="component" value="Chromosome 6"/>
</dbReference>
<dbReference type="PANTHER" id="PTHR34937:SF2">
    <property type="entry name" value="OS08G0559800 PROTEIN"/>
    <property type="match status" value="1"/>
</dbReference>
<keyword evidence="1" id="KW-0175">Coiled coil</keyword>
<proteinExistence type="predicted"/>
<name>A0ABM0ZG35_CAMSA</name>
<dbReference type="PANTHER" id="PTHR34937">
    <property type="entry name" value="OS08G0559800 PROTEIN"/>
    <property type="match status" value="1"/>
</dbReference>
<dbReference type="InterPro" id="IPR040300">
    <property type="entry name" value="At3g49055-like"/>
</dbReference>
<reference evidence="2" key="1">
    <citation type="journal article" date="2014" name="Nat. Commun.">
        <title>The emerging biofuel crop Camelina sativa retains a highly undifferentiated hexaploid genome structure.</title>
        <authorList>
            <person name="Kagale S."/>
            <person name="Koh C."/>
            <person name="Nixon J."/>
            <person name="Bollina V."/>
            <person name="Clarke W.E."/>
            <person name="Tuteja R."/>
            <person name="Spillane C."/>
            <person name="Robinson S.J."/>
            <person name="Links M.G."/>
            <person name="Clarke C."/>
            <person name="Higgins E.E."/>
            <person name="Huebert T."/>
            <person name="Sharpe A.G."/>
            <person name="Parkin I.A."/>
        </authorList>
    </citation>
    <scope>NUCLEOTIDE SEQUENCE [LARGE SCALE GENOMIC DNA]</scope>
    <source>
        <strain evidence="2">cv. DH55</strain>
    </source>
</reference>
<feature type="coiled-coil region" evidence="1">
    <location>
        <begin position="261"/>
        <end position="344"/>
    </location>
</feature>
<protein>
    <submittedName>
        <fullName evidence="3">Uncharacterized protein At3g49055-like</fullName>
    </submittedName>
</protein>
<reference evidence="3" key="2">
    <citation type="submission" date="2025-08" db="UniProtKB">
        <authorList>
            <consortium name="RefSeq"/>
        </authorList>
    </citation>
    <scope>IDENTIFICATION</scope>
    <source>
        <tissue evidence="3">Leaf</tissue>
    </source>
</reference>
<evidence type="ECO:0000313" key="2">
    <source>
        <dbReference type="Proteomes" id="UP000694864"/>
    </source>
</evidence>
<feature type="coiled-coil region" evidence="1">
    <location>
        <begin position="168"/>
        <end position="223"/>
    </location>
</feature>
<keyword evidence="2" id="KW-1185">Reference proteome</keyword>
<evidence type="ECO:0000313" key="3">
    <source>
        <dbReference type="RefSeq" id="XP_010515249.1"/>
    </source>
</evidence>
<sequence length="469" mass="54444">MDFTVNRSDSPISDQENDLRQWYHSSLDSDYLRLRSQIFEASYRKTDLIRANRELSYERDALRRRNRELEAGIYETGMVRKEMKRDLEVYRERVCELEVETKEKSRVLTKTAELVGSVEDRLSKLIRCLNEEDVPEGGRGEKIETEECNSKSILELVKEVETKLETFMGTMEKKKMELSRSVEFLEEENRDINVLLRAALSEKQTAEKQLKEMNEQKGSALLQIAGRGLQRIGFGFGFGEPSQESSETGTLVKDEEENGVVIAIEKTIKNLRQEISQLKISLDDTRLEEERLKKLTEEQTKKIAENTVYIDKLQNREKYLAQNVEELVKAIRETESEVSRWREACELEVEAGQREVEVRDHLIEVLKAEVKKLRSALVISDGKLKLKEDLSKAAMAAEEAAERSLRLSERRIAELLSRIEHLYRQLDEAESTEDRGRRFRYVWCWPLWRFPTDASATATGGSSLLRYDA</sequence>
<accession>A0ABM0ZG35</accession>
<dbReference type="GeneID" id="104791134"/>
<evidence type="ECO:0000256" key="1">
    <source>
        <dbReference type="SAM" id="Coils"/>
    </source>
</evidence>
<organism evidence="2 3">
    <name type="scientific">Camelina sativa</name>
    <name type="common">False flax</name>
    <name type="synonym">Myagrum sativum</name>
    <dbReference type="NCBI Taxonomy" id="90675"/>
    <lineage>
        <taxon>Eukaryota</taxon>
        <taxon>Viridiplantae</taxon>
        <taxon>Streptophyta</taxon>
        <taxon>Embryophyta</taxon>
        <taxon>Tracheophyta</taxon>
        <taxon>Spermatophyta</taxon>
        <taxon>Magnoliopsida</taxon>
        <taxon>eudicotyledons</taxon>
        <taxon>Gunneridae</taxon>
        <taxon>Pentapetalae</taxon>
        <taxon>rosids</taxon>
        <taxon>malvids</taxon>
        <taxon>Brassicales</taxon>
        <taxon>Brassicaceae</taxon>
        <taxon>Camelineae</taxon>
        <taxon>Camelina</taxon>
    </lineage>
</organism>
<gene>
    <name evidence="3" type="primary">LOC104791134</name>
</gene>
<feature type="coiled-coil region" evidence="1">
    <location>
        <begin position="398"/>
        <end position="432"/>
    </location>
</feature>